<organism evidence="1 2">
    <name type="scientific">Allacma fusca</name>
    <dbReference type="NCBI Taxonomy" id="39272"/>
    <lineage>
        <taxon>Eukaryota</taxon>
        <taxon>Metazoa</taxon>
        <taxon>Ecdysozoa</taxon>
        <taxon>Arthropoda</taxon>
        <taxon>Hexapoda</taxon>
        <taxon>Collembola</taxon>
        <taxon>Symphypleona</taxon>
        <taxon>Sminthuridae</taxon>
        <taxon>Allacma</taxon>
    </lineage>
</organism>
<comment type="caution">
    <text evidence="1">The sequence shown here is derived from an EMBL/GenBank/DDBJ whole genome shotgun (WGS) entry which is preliminary data.</text>
</comment>
<protein>
    <submittedName>
        <fullName evidence="1">Uncharacterized protein</fullName>
    </submittedName>
</protein>
<evidence type="ECO:0000313" key="2">
    <source>
        <dbReference type="Proteomes" id="UP000708208"/>
    </source>
</evidence>
<evidence type="ECO:0000313" key="1">
    <source>
        <dbReference type="EMBL" id="CAG7832813.1"/>
    </source>
</evidence>
<feature type="non-terminal residue" evidence="1">
    <location>
        <position position="1"/>
    </location>
</feature>
<name>A0A8J2PJF8_9HEXA</name>
<dbReference type="Proteomes" id="UP000708208">
    <property type="component" value="Unassembled WGS sequence"/>
</dbReference>
<proteinExistence type="predicted"/>
<dbReference type="AlphaFoldDB" id="A0A8J2PJF8"/>
<keyword evidence="2" id="KW-1185">Reference proteome</keyword>
<accession>A0A8J2PJF8</accession>
<sequence>DTLNLQPSNVLQKSFTRMLTNVRHAAEPNKQGTGTSRFDLGAGPQMRLEQMMSVNLIFTLNY</sequence>
<reference evidence="1" key="1">
    <citation type="submission" date="2021-06" db="EMBL/GenBank/DDBJ databases">
        <authorList>
            <person name="Hodson N. C."/>
            <person name="Mongue J. A."/>
            <person name="Jaron S. K."/>
        </authorList>
    </citation>
    <scope>NUCLEOTIDE SEQUENCE</scope>
</reference>
<dbReference type="EMBL" id="CAJVCH010567070">
    <property type="protein sequence ID" value="CAG7832813.1"/>
    <property type="molecule type" value="Genomic_DNA"/>
</dbReference>
<gene>
    <name evidence="1" type="ORF">AFUS01_LOCUS42478</name>
</gene>